<evidence type="ECO:0000256" key="6">
    <source>
        <dbReference type="SAM" id="SignalP"/>
    </source>
</evidence>
<dbReference type="PANTHER" id="PTHR43649:SF34">
    <property type="entry name" value="ABC TRANSPORTER PERIPLASMIC-BINDING PROTEIN YCJN-RELATED"/>
    <property type="match status" value="1"/>
</dbReference>
<comment type="subcellular location">
    <subcellularLocation>
        <location evidence="1">Periplasm</location>
    </subcellularLocation>
</comment>
<evidence type="ECO:0000256" key="5">
    <source>
        <dbReference type="ARBA" id="ARBA00022764"/>
    </source>
</evidence>
<dbReference type="GO" id="GO:0042597">
    <property type="term" value="C:periplasmic space"/>
    <property type="evidence" value="ECO:0007669"/>
    <property type="project" value="UniProtKB-SubCell"/>
</dbReference>
<feature type="chain" id="PRO_5007137364" evidence="6">
    <location>
        <begin position="25"/>
        <end position="486"/>
    </location>
</feature>
<evidence type="ECO:0000313" key="8">
    <source>
        <dbReference type="Proteomes" id="UP000057737"/>
    </source>
</evidence>
<sequence length="486" mass="53388">MLRRTFLMLATTLATACVAGHANAACSPDYTGVTLTVASQTGPYIASALKLGADEWTKKTCGKVNVVEFPWSELYPKIATSLTASDATFDLVSFAPAWLPDFVPYLSEMPKEMQSGKDWDDIEPAYRERLMVWEGKIYSQSMDGDVHTYTYRTDLFSDPKEKDAFKAKYGYDLAPPKTWKQYLDIAEFFQRPDKGLWGTAEAFRRGGQQFWFFFSHAAAYTNNPNYPGAMFFDPETMDAQINNPGWVKGLEEYIRASKLGPPNALNFSFGEVNAAVAGGQVAESIGWGDTGVIAADPKQSKISGKVGSAMLPGSDEIWNAKTKKWDKFPSVLPGPFMAFGGWQIAVPKAGKNQQAAWDFVKTLTSPEVSGQAAITGGSGVNPYRKSHTANLQLWSKIFTPEEAKEYLGAQSDSINAKNVALDMRLPGYFSYTEVVEIELGKALAGQTTPQAALDAMAKEWNRLTDEFGRAKQLAAYRAAMGLPPKN</sequence>
<keyword evidence="8" id="KW-1185">Reference proteome</keyword>
<dbReference type="SUPFAM" id="SSF53850">
    <property type="entry name" value="Periplasmic binding protein-like II"/>
    <property type="match status" value="1"/>
</dbReference>
<dbReference type="Gene3D" id="3.40.190.10">
    <property type="entry name" value="Periplasmic binding protein-like II"/>
    <property type="match status" value="2"/>
</dbReference>
<evidence type="ECO:0000256" key="2">
    <source>
        <dbReference type="ARBA" id="ARBA00008520"/>
    </source>
</evidence>
<reference evidence="7 8" key="1">
    <citation type="submission" date="2015-11" db="EMBL/GenBank/DDBJ databases">
        <title>Draft Genome Sequence of the Strain BR 10303 (Bradyrhizobium sp.) isolated from nodules of Centrolobium paraense.</title>
        <authorList>
            <person name="Zelli J.E."/>
            <person name="Simoes-Araujo J.L."/>
            <person name="Barauna A.C."/>
            <person name="Silva K."/>
        </authorList>
    </citation>
    <scope>NUCLEOTIDE SEQUENCE [LARGE SCALE GENOMIC DNA]</scope>
    <source>
        <strain evidence="7 8">BR 10303</strain>
    </source>
</reference>
<dbReference type="RefSeq" id="WP_066503434.1">
    <property type="nucleotide sequence ID" value="NZ_LNCU01000036.1"/>
</dbReference>
<comment type="similarity">
    <text evidence="2">Belongs to the bacterial solute-binding protein 1 family.</text>
</comment>
<organism evidence="7 8">
    <name type="scientific">Bradyrhizobium macuxiense</name>
    <dbReference type="NCBI Taxonomy" id="1755647"/>
    <lineage>
        <taxon>Bacteria</taxon>
        <taxon>Pseudomonadati</taxon>
        <taxon>Pseudomonadota</taxon>
        <taxon>Alphaproteobacteria</taxon>
        <taxon>Hyphomicrobiales</taxon>
        <taxon>Nitrobacteraceae</taxon>
        <taxon>Bradyrhizobium</taxon>
    </lineage>
</organism>
<keyword evidence="3" id="KW-0813">Transport</keyword>
<protein>
    <submittedName>
        <fullName evidence="7">ABC transporter substrate-binding protein</fullName>
    </submittedName>
</protein>
<keyword evidence="5" id="KW-0574">Periplasm</keyword>
<dbReference type="InterPro" id="IPR006059">
    <property type="entry name" value="SBP"/>
</dbReference>
<dbReference type="PROSITE" id="PS51257">
    <property type="entry name" value="PROKAR_LIPOPROTEIN"/>
    <property type="match status" value="1"/>
</dbReference>
<evidence type="ECO:0000256" key="1">
    <source>
        <dbReference type="ARBA" id="ARBA00004418"/>
    </source>
</evidence>
<name>A0A109K0M8_9BRAD</name>
<keyword evidence="4 6" id="KW-0732">Signal</keyword>
<accession>A0A109K0M8</accession>
<proteinExistence type="inferred from homology"/>
<dbReference type="AlphaFoldDB" id="A0A109K0M8"/>
<comment type="caution">
    <text evidence="7">The sequence shown here is derived from an EMBL/GenBank/DDBJ whole genome shotgun (WGS) entry which is preliminary data.</text>
</comment>
<dbReference type="InterPro" id="IPR050490">
    <property type="entry name" value="Bact_solute-bd_prot1"/>
</dbReference>
<evidence type="ECO:0000256" key="4">
    <source>
        <dbReference type="ARBA" id="ARBA00022729"/>
    </source>
</evidence>
<dbReference type="EMBL" id="LNCU01000036">
    <property type="protein sequence ID" value="KWV58646.1"/>
    <property type="molecule type" value="Genomic_DNA"/>
</dbReference>
<gene>
    <name evidence="7" type="ORF">AS156_34315</name>
</gene>
<dbReference type="Proteomes" id="UP000057737">
    <property type="component" value="Unassembled WGS sequence"/>
</dbReference>
<dbReference type="PANTHER" id="PTHR43649">
    <property type="entry name" value="ARABINOSE-BINDING PROTEIN-RELATED"/>
    <property type="match status" value="1"/>
</dbReference>
<evidence type="ECO:0000313" key="7">
    <source>
        <dbReference type="EMBL" id="KWV58646.1"/>
    </source>
</evidence>
<dbReference type="Pfam" id="PF01547">
    <property type="entry name" value="SBP_bac_1"/>
    <property type="match status" value="1"/>
</dbReference>
<feature type="signal peptide" evidence="6">
    <location>
        <begin position="1"/>
        <end position="24"/>
    </location>
</feature>
<dbReference type="OrthoDB" id="9803049at2"/>
<evidence type="ECO:0000256" key="3">
    <source>
        <dbReference type="ARBA" id="ARBA00022448"/>
    </source>
</evidence>